<dbReference type="EMBL" id="DXEM01000032">
    <property type="protein sequence ID" value="HIX68530.1"/>
    <property type="molecule type" value="Genomic_DNA"/>
</dbReference>
<evidence type="ECO:0000313" key="2">
    <source>
        <dbReference type="EMBL" id="HIX68530.1"/>
    </source>
</evidence>
<dbReference type="SUPFAM" id="SSF47413">
    <property type="entry name" value="lambda repressor-like DNA-binding domains"/>
    <property type="match status" value="1"/>
</dbReference>
<dbReference type="Pfam" id="PF13443">
    <property type="entry name" value="HTH_26"/>
    <property type="match status" value="1"/>
</dbReference>
<name>A0A9D2B9R9_9FIRM</name>
<comment type="caution">
    <text evidence="2">The sequence shown here is derived from an EMBL/GenBank/DDBJ whole genome shotgun (WGS) entry which is preliminary data.</text>
</comment>
<gene>
    <name evidence="2" type="ORF">H9735_10490</name>
</gene>
<dbReference type="InterPro" id="IPR010982">
    <property type="entry name" value="Lambda_DNA-bd_dom_sf"/>
</dbReference>
<organism evidence="2 3">
    <name type="scientific">Candidatus Anaerostipes excrementavium</name>
    <dbReference type="NCBI Taxonomy" id="2838463"/>
    <lineage>
        <taxon>Bacteria</taxon>
        <taxon>Bacillati</taxon>
        <taxon>Bacillota</taxon>
        <taxon>Clostridia</taxon>
        <taxon>Lachnospirales</taxon>
        <taxon>Lachnospiraceae</taxon>
        <taxon>Anaerostipes</taxon>
    </lineage>
</organism>
<dbReference type="InterPro" id="IPR001387">
    <property type="entry name" value="Cro/C1-type_HTH"/>
</dbReference>
<evidence type="ECO:0000313" key="3">
    <source>
        <dbReference type="Proteomes" id="UP000886721"/>
    </source>
</evidence>
<accession>A0A9D2B9R9</accession>
<protein>
    <submittedName>
        <fullName evidence="2">Helix-turn-helix transcriptional regulator</fullName>
    </submittedName>
</protein>
<reference evidence="2" key="1">
    <citation type="journal article" date="2021" name="PeerJ">
        <title>Extensive microbial diversity within the chicken gut microbiome revealed by metagenomics and culture.</title>
        <authorList>
            <person name="Gilroy R."/>
            <person name="Ravi A."/>
            <person name="Getino M."/>
            <person name="Pursley I."/>
            <person name="Horton D.L."/>
            <person name="Alikhan N.F."/>
            <person name="Baker D."/>
            <person name="Gharbi K."/>
            <person name="Hall N."/>
            <person name="Watson M."/>
            <person name="Adriaenssens E.M."/>
            <person name="Foster-Nyarko E."/>
            <person name="Jarju S."/>
            <person name="Secka A."/>
            <person name="Antonio M."/>
            <person name="Oren A."/>
            <person name="Chaudhuri R.R."/>
            <person name="La Ragione R."/>
            <person name="Hildebrand F."/>
            <person name="Pallen M.J."/>
        </authorList>
    </citation>
    <scope>NUCLEOTIDE SEQUENCE</scope>
    <source>
        <strain evidence="2">CHK191-13928</strain>
    </source>
</reference>
<dbReference type="GO" id="GO:0003677">
    <property type="term" value="F:DNA binding"/>
    <property type="evidence" value="ECO:0007669"/>
    <property type="project" value="InterPro"/>
</dbReference>
<proteinExistence type="predicted"/>
<reference evidence="2" key="2">
    <citation type="submission" date="2021-04" db="EMBL/GenBank/DDBJ databases">
        <authorList>
            <person name="Gilroy R."/>
        </authorList>
    </citation>
    <scope>NUCLEOTIDE SEQUENCE</scope>
    <source>
        <strain evidence="2">CHK191-13928</strain>
    </source>
</reference>
<dbReference type="Gene3D" id="1.10.260.40">
    <property type="entry name" value="lambda repressor-like DNA-binding domains"/>
    <property type="match status" value="1"/>
</dbReference>
<dbReference type="AlphaFoldDB" id="A0A9D2B9R9"/>
<sequence length="498" mass="59311">MTAFSEKLREYMEKKNITAYDLSKSSNISVVEMYKICQGECLPENREIVEILSDILGMSPFDKKQLLESYEISCNGKMDYREKKYLLEFFQKLILKNDTERKKRIHYKEIQEPIKDSEEIIYGKQNIDKFIQILLEQEKKKQETEIYLLCQPEYEYLYQILAIYSEELQLKISHILCLKGGKDDKAKEYNLQCLLRIQPLLLCNCDYEVFYYYDNLESHFHNLNLFPYLILIGEHVLQISEDYHCAIYDQGEEARRFFMEILEDYRKKAAPMFIMKPGVNDIVDTYNTVIDEKICGVLPVKKQLIFSSMLGSVATPIEVSMEYFDLKGEAGKQARAFLQRNKDLEEGLLQTTMEYKGFFKESWVREYMETGYLTDPYFKYCKRPPLESRILVIETAIRQIQEGKIMHYMLKPDALVMPDDLYVSHYDNIQMTMLYRKNNQEWCFPLLYERSLTEAFFHFIDTLDQSSMVYDTEETLRRLKKIISEYKGTDKMKKDKKL</sequence>
<feature type="domain" description="HTH cro/C1-type" evidence="1">
    <location>
        <begin position="7"/>
        <end position="60"/>
    </location>
</feature>
<dbReference type="Proteomes" id="UP000886721">
    <property type="component" value="Unassembled WGS sequence"/>
</dbReference>
<evidence type="ECO:0000259" key="1">
    <source>
        <dbReference type="Pfam" id="PF13443"/>
    </source>
</evidence>